<organism evidence="1 2">
    <name type="scientific">Pontibacter diazotrophicus</name>
    <dbReference type="NCBI Taxonomy" id="1400979"/>
    <lineage>
        <taxon>Bacteria</taxon>
        <taxon>Pseudomonadati</taxon>
        <taxon>Bacteroidota</taxon>
        <taxon>Cytophagia</taxon>
        <taxon>Cytophagales</taxon>
        <taxon>Hymenobacteraceae</taxon>
        <taxon>Pontibacter</taxon>
    </lineage>
</organism>
<reference evidence="2" key="1">
    <citation type="submission" date="2018-08" db="EMBL/GenBank/DDBJ databases">
        <authorList>
            <person name="Liu Z.-W."/>
            <person name="Du Z.-J."/>
        </authorList>
    </citation>
    <scope>NUCLEOTIDE SEQUENCE [LARGE SCALE GENOMIC DNA]</scope>
    <source>
        <strain evidence="2">H4X</strain>
    </source>
</reference>
<dbReference type="EMBL" id="QRGR01000008">
    <property type="protein sequence ID" value="RDV15471.1"/>
    <property type="molecule type" value="Genomic_DNA"/>
</dbReference>
<protein>
    <submittedName>
        <fullName evidence="1">Uncharacterized protein</fullName>
    </submittedName>
</protein>
<proteinExistence type="predicted"/>
<name>A0A3D8LDF3_9BACT</name>
<comment type="caution">
    <text evidence="1">The sequence shown here is derived from an EMBL/GenBank/DDBJ whole genome shotgun (WGS) entry which is preliminary data.</text>
</comment>
<keyword evidence="2" id="KW-1185">Reference proteome</keyword>
<accession>A0A3D8LDF3</accession>
<dbReference type="OrthoDB" id="8913322at2"/>
<dbReference type="Proteomes" id="UP000256708">
    <property type="component" value="Unassembled WGS sequence"/>
</dbReference>
<dbReference type="AlphaFoldDB" id="A0A3D8LDF3"/>
<dbReference type="RefSeq" id="WP_115565066.1">
    <property type="nucleotide sequence ID" value="NZ_QRGR01000008.1"/>
</dbReference>
<evidence type="ECO:0000313" key="1">
    <source>
        <dbReference type="EMBL" id="RDV15471.1"/>
    </source>
</evidence>
<sequence>MSTKINFTNWLDRINKTESVSDSIVAFNFGLFETERSYTIYLIGSETFDEDDDDWATNVDFEPEEKYFELEPSTVNGKDWESVLEVSEGLISEYVNSENFNNSIFKNAEAITTGFDDGDLVRVK</sequence>
<evidence type="ECO:0000313" key="2">
    <source>
        <dbReference type="Proteomes" id="UP000256708"/>
    </source>
</evidence>
<gene>
    <name evidence="1" type="ORF">DXT99_08220</name>
</gene>